<reference evidence="1 2" key="1">
    <citation type="submission" date="2014-03" db="EMBL/GenBank/DDBJ databases">
        <title>Draft Genome Sequences of Four Burkholderia Strains.</title>
        <authorList>
            <person name="Liu X.Y."/>
            <person name="Li C.X."/>
            <person name="Xu J.H."/>
        </authorList>
    </citation>
    <scope>NUCLEOTIDE SEQUENCE [LARGE SCALE GENOMIC DNA]</scope>
    <source>
        <strain evidence="1 2">OP-1</strain>
    </source>
</reference>
<sequence>MQTTIELNIVADIDSLPSLLLIAHSGRACTILPSSAIVQWNEALLPKMRRIVDPIIRRPASICWPNDAPMNSATVAVRETLIELIAEHIDRDRWQGVTMRRT</sequence>
<dbReference type="SUPFAM" id="SSF53850">
    <property type="entry name" value="Periplasmic binding protein-like II"/>
    <property type="match status" value="1"/>
</dbReference>
<gene>
    <name evidence="1" type="ORF">BG60_16680</name>
</gene>
<comment type="caution">
    <text evidence="1">The sequence shown here is derived from an EMBL/GenBank/DDBJ whole genome shotgun (WGS) entry which is preliminary data.</text>
</comment>
<name>A0A656QDV1_9BURK</name>
<proteinExistence type="predicted"/>
<protein>
    <recommendedName>
        <fullName evidence="3">LysR family transcriptional regulator</fullName>
    </recommendedName>
</protein>
<evidence type="ECO:0000313" key="2">
    <source>
        <dbReference type="Proteomes" id="UP000027451"/>
    </source>
</evidence>
<dbReference type="Proteomes" id="UP000027451">
    <property type="component" value="Unassembled WGS sequence"/>
</dbReference>
<dbReference type="Gene3D" id="3.40.190.290">
    <property type="match status" value="1"/>
</dbReference>
<keyword evidence="2" id="KW-1185">Reference proteome</keyword>
<evidence type="ECO:0000313" key="1">
    <source>
        <dbReference type="EMBL" id="KDR27570.1"/>
    </source>
</evidence>
<evidence type="ECO:0008006" key="3">
    <source>
        <dbReference type="Google" id="ProtNLM"/>
    </source>
</evidence>
<dbReference type="AlphaFoldDB" id="A0A656QDV1"/>
<dbReference type="EMBL" id="JFHD01000024">
    <property type="protein sequence ID" value="KDR27570.1"/>
    <property type="molecule type" value="Genomic_DNA"/>
</dbReference>
<accession>A0A656QDV1</accession>
<organism evidence="1 2">
    <name type="scientific">Caballeronia zhejiangensis</name>
    <dbReference type="NCBI Taxonomy" id="871203"/>
    <lineage>
        <taxon>Bacteria</taxon>
        <taxon>Pseudomonadati</taxon>
        <taxon>Pseudomonadota</taxon>
        <taxon>Betaproteobacteria</taxon>
        <taxon>Burkholderiales</taxon>
        <taxon>Burkholderiaceae</taxon>
        <taxon>Caballeronia</taxon>
    </lineage>
</organism>